<dbReference type="RefSeq" id="WP_185888962.1">
    <property type="nucleotide sequence ID" value="NZ_CP060202.1"/>
</dbReference>
<accession>A0A7G7W9N7</accession>
<proteinExistence type="predicted"/>
<evidence type="ECO:0000259" key="1">
    <source>
        <dbReference type="Pfam" id="PF07484"/>
    </source>
</evidence>
<dbReference type="InterPro" id="IPR011083">
    <property type="entry name" value="Phage_tail_collar_dom"/>
</dbReference>
<dbReference type="Pfam" id="PF07484">
    <property type="entry name" value="Collar"/>
    <property type="match status" value="1"/>
</dbReference>
<dbReference type="EMBL" id="CP060202">
    <property type="protein sequence ID" value="QNH63080.1"/>
    <property type="molecule type" value="Genomic_DNA"/>
</dbReference>
<dbReference type="InterPro" id="IPR037053">
    <property type="entry name" value="Phage_tail_collar_dom_sf"/>
</dbReference>
<sequence>MSSPYLGEIRTVGFPFAPVGWLQCQGQVLNISDYEALYSLIGTTYGGDGQSTFALPDMRSRVNVAAGNGPGLSSYMPGQRAGTEAVTLTTQQMPAHNHVFTASLNASGGGPAVNSPAGNYPADADTALYSTSALEADTLAPGIISGMAQPAGGSQPHANIQPVLALTTIICYEGQYPPQQ</sequence>
<evidence type="ECO:0000313" key="2">
    <source>
        <dbReference type="EMBL" id="QNH63080.1"/>
    </source>
</evidence>
<dbReference type="Proteomes" id="UP000515489">
    <property type="component" value="Chromosome"/>
</dbReference>
<feature type="domain" description="Phage tail collar" evidence="1">
    <location>
        <begin position="7"/>
        <end position="62"/>
    </location>
</feature>
<gene>
    <name evidence="2" type="ORF">H4317_04530</name>
</gene>
<dbReference type="AlphaFoldDB" id="A0A7G7W9N7"/>
<dbReference type="KEGG" id="hsk:H4317_04530"/>
<dbReference type="SUPFAM" id="SSF88874">
    <property type="entry name" value="Receptor-binding domain of short tail fibre protein gp12"/>
    <property type="match status" value="1"/>
</dbReference>
<dbReference type="Gene3D" id="3.90.1340.10">
    <property type="entry name" value="Phage tail collar domain"/>
    <property type="match status" value="1"/>
</dbReference>
<evidence type="ECO:0000313" key="3">
    <source>
        <dbReference type="Proteomes" id="UP000515489"/>
    </source>
</evidence>
<protein>
    <submittedName>
        <fullName evidence="2">Phage tail protein</fullName>
    </submittedName>
</protein>
<keyword evidence="3" id="KW-1185">Reference proteome</keyword>
<name>A0A7G7W9N7_9BACT</name>
<organism evidence="2 3">
    <name type="scientific">Hymenobacter sediminicola</name>
    <dbReference type="NCBI Taxonomy" id="2761579"/>
    <lineage>
        <taxon>Bacteria</taxon>
        <taxon>Pseudomonadati</taxon>
        <taxon>Bacteroidota</taxon>
        <taxon>Cytophagia</taxon>
        <taxon>Cytophagales</taxon>
        <taxon>Hymenobacteraceae</taxon>
        <taxon>Hymenobacter</taxon>
    </lineage>
</organism>
<reference evidence="2 3" key="1">
    <citation type="submission" date="2020-08" db="EMBL/GenBank/DDBJ databases">
        <title>Hymenobacter sp. S2-20-2 genome sequencing.</title>
        <authorList>
            <person name="Jin L."/>
        </authorList>
    </citation>
    <scope>NUCLEOTIDE SEQUENCE [LARGE SCALE GENOMIC DNA]</scope>
    <source>
        <strain evidence="2 3">S2-20-2</strain>
    </source>
</reference>